<accession>A0AAN7KBC4</accession>
<evidence type="ECO:0000313" key="1">
    <source>
        <dbReference type="EMBL" id="KAK4763884.1"/>
    </source>
</evidence>
<dbReference type="AlphaFoldDB" id="A0AAN7KBC4"/>
<name>A0AAN7KBC4_9MYRT</name>
<reference evidence="1 2" key="1">
    <citation type="journal article" date="2023" name="Hortic Res">
        <title>Pangenome of water caltrop reveals structural variations and asymmetric subgenome divergence after allopolyploidization.</title>
        <authorList>
            <person name="Zhang X."/>
            <person name="Chen Y."/>
            <person name="Wang L."/>
            <person name="Yuan Y."/>
            <person name="Fang M."/>
            <person name="Shi L."/>
            <person name="Lu R."/>
            <person name="Comes H.P."/>
            <person name="Ma Y."/>
            <person name="Chen Y."/>
            <person name="Huang G."/>
            <person name="Zhou Y."/>
            <person name="Zheng Z."/>
            <person name="Qiu Y."/>
        </authorList>
    </citation>
    <scope>NUCLEOTIDE SEQUENCE [LARGE SCALE GENOMIC DNA]</scope>
    <source>
        <tissue evidence="1">Roots</tissue>
    </source>
</reference>
<dbReference type="EMBL" id="JAXIOK010000008">
    <property type="protein sequence ID" value="KAK4763884.1"/>
    <property type="molecule type" value="Genomic_DNA"/>
</dbReference>
<proteinExistence type="predicted"/>
<dbReference type="Proteomes" id="UP001345219">
    <property type="component" value="Chromosome 11"/>
</dbReference>
<protein>
    <submittedName>
        <fullName evidence="1">Uncharacterized protein</fullName>
    </submittedName>
</protein>
<keyword evidence="2" id="KW-1185">Reference proteome</keyword>
<evidence type="ECO:0000313" key="2">
    <source>
        <dbReference type="Proteomes" id="UP001345219"/>
    </source>
</evidence>
<comment type="caution">
    <text evidence="1">The sequence shown here is derived from an EMBL/GenBank/DDBJ whole genome shotgun (WGS) entry which is preliminary data.</text>
</comment>
<organism evidence="1 2">
    <name type="scientific">Trapa incisa</name>
    <dbReference type="NCBI Taxonomy" id="236973"/>
    <lineage>
        <taxon>Eukaryota</taxon>
        <taxon>Viridiplantae</taxon>
        <taxon>Streptophyta</taxon>
        <taxon>Embryophyta</taxon>
        <taxon>Tracheophyta</taxon>
        <taxon>Spermatophyta</taxon>
        <taxon>Magnoliopsida</taxon>
        <taxon>eudicotyledons</taxon>
        <taxon>Gunneridae</taxon>
        <taxon>Pentapetalae</taxon>
        <taxon>rosids</taxon>
        <taxon>malvids</taxon>
        <taxon>Myrtales</taxon>
        <taxon>Lythraceae</taxon>
        <taxon>Trapa</taxon>
    </lineage>
</organism>
<sequence length="165" mass="18842">MFRRHFAIVVAIGTLLGVVSFQAAACLFSVIFRLLLLWFSPICDGGLCGFSCNVLSRLIVIAVGAVKRPTKVSDTFIDPMLSVGTKRSIRDRVLFMLDYEDARIDKDDLRHMLMQKNIRRLVESNEERNGSDLREKLVKKVYAPHLQGPRKKILQAMAPRRKRQL</sequence>
<gene>
    <name evidence="1" type="ORF">SAY87_013322</name>
</gene>